<keyword evidence="7" id="KW-1185">Reference proteome</keyword>
<name>A0AAN8WT00_HALRR</name>
<accession>A0AAN8WT00</accession>
<evidence type="ECO:0000256" key="5">
    <source>
        <dbReference type="SAM" id="MobiDB-lite"/>
    </source>
</evidence>
<feature type="compositionally biased region" description="Polar residues" evidence="5">
    <location>
        <begin position="560"/>
        <end position="574"/>
    </location>
</feature>
<keyword evidence="4" id="KW-0175">Coiled coil</keyword>
<feature type="repeat" description="ANK" evidence="3">
    <location>
        <begin position="145"/>
        <end position="177"/>
    </location>
</feature>
<feature type="coiled-coil region" evidence="4">
    <location>
        <begin position="1035"/>
        <end position="1097"/>
    </location>
</feature>
<dbReference type="Pfam" id="PF00023">
    <property type="entry name" value="Ank"/>
    <property type="match status" value="1"/>
</dbReference>
<feature type="compositionally biased region" description="Polar residues" evidence="5">
    <location>
        <begin position="583"/>
        <end position="602"/>
    </location>
</feature>
<feature type="repeat" description="ANK" evidence="3">
    <location>
        <begin position="211"/>
        <end position="243"/>
    </location>
</feature>
<keyword evidence="2 3" id="KW-0040">ANK repeat</keyword>
<proteinExistence type="predicted"/>
<feature type="region of interest" description="Disordered" evidence="5">
    <location>
        <begin position="746"/>
        <end position="771"/>
    </location>
</feature>
<dbReference type="InterPro" id="IPR002110">
    <property type="entry name" value="Ankyrin_rpt"/>
</dbReference>
<dbReference type="EMBL" id="JAXCGZ010013978">
    <property type="protein sequence ID" value="KAK7071745.1"/>
    <property type="molecule type" value="Genomic_DNA"/>
</dbReference>
<gene>
    <name evidence="6" type="ORF">SK128_005323</name>
</gene>
<protein>
    <submittedName>
        <fullName evidence="6">Uncharacterized protein</fullName>
    </submittedName>
</protein>
<feature type="compositionally biased region" description="Basic and acidic residues" evidence="5">
    <location>
        <begin position="466"/>
        <end position="476"/>
    </location>
</feature>
<feature type="region of interest" description="Disordered" evidence="5">
    <location>
        <begin position="384"/>
        <end position="409"/>
    </location>
</feature>
<dbReference type="Proteomes" id="UP001381693">
    <property type="component" value="Unassembled WGS sequence"/>
</dbReference>
<dbReference type="PANTHER" id="PTHR24198:SF165">
    <property type="entry name" value="ANKYRIN REPEAT-CONTAINING PROTEIN-RELATED"/>
    <property type="match status" value="1"/>
</dbReference>
<feature type="compositionally biased region" description="Basic and acidic residues" evidence="5">
    <location>
        <begin position="880"/>
        <end position="889"/>
    </location>
</feature>
<evidence type="ECO:0000256" key="3">
    <source>
        <dbReference type="PROSITE-ProRule" id="PRU00023"/>
    </source>
</evidence>
<dbReference type="PROSITE" id="PS50297">
    <property type="entry name" value="ANK_REP_REGION"/>
    <property type="match status" value="4"/>
</dbReference>
<feature type="repeat" description="ANK" evidence="3">
    <location>
        <begin position="178"/>
        <end position="210"/>
    </location>
</feature>
<feature type="repeat" description="ANK" evidence="3">
    <location>
        <begin position="244"/>
        <end position="276"/>
    </location>
</feature>
<sequence length="1802" mass="199522">MKKLKRVFGSVANLAGGRGDDQSPEPPPPISLSTSRKSITGSVQGLSNHRGSYVSYESQSLDSYNSAISGDVDPFSKQDKNFTKLHKWAYLGDVPKLKKFIKKIPVDAQDSEGKTALHHAAALGRGDALLFLLGSKGNVELKDNNGMTPFLRAVERCQIHVVQMLLQRKVDMHVTDFQGNTSCHIAAKGGATELMSLLLDCGGDCDAQNSLGRTPLHLGCSENQEGTVETLLRRGASVNVSDKEGVTPLMASAKVGSASLVEILLEHGADVSPIDSSKWSAADYARFTNHNQLHHRLSSLMEKSGNLGLFPSDLLNVSDDGSSHEEGAVGFIPKPKAPINETAADSWSDNSDVNSVKEKPKVNLAKFLPSSDESADNVYDNIPDTSIISAGPPKPPRLYTSSSSLASGTGCEKDITDVADNGVAISQVITTENKDNLRSDDSWKSPSSEDEPQIPPFTLPHKSSHTFKESRDRLESHGNIGSGGSTSRCKKTDLLSEHGLGSMDYHSSDEISFGEEDGMLPMEESQKNDKKVSQEVCRSSHVEESANLDTHLSESHLHTPISTSITTKQINKTGENPEKHDSSQYTSPVSSAGEARTSTPLNLSPRKAPIKKSPKKVKSRERKISSLDSDTDEEFIPFKRPARRKSATPTKRKVGSSSIRESYSGDGNRKEEDMLSPRSLSADGFLENSDLKDNNQSPQKCVSNKDRFISTFNSEKLRTHTLLSGAGTLGREGTMQEVEEIWEANASISPKRSSSGSSVQNSDEQPKSLQHESAVLDDGEFSINHAEDFDNNLLGSARDDVGANSVVTQETKGESALKTTNYTNIDDLEPKVSTDKVEEKQILSSDVAYSSIKANKVLSDEKASSFTDSLLSESKGYPQTKKEPSERKGGSASGGGIKGIDTSVPKGHSLVSLSHSRRGSKTGTVRTSGFGSIVFSDDDSLMHDPLTTPYLIDDVDDGISAASTETEESTHINSGLKDSLLTPLSSLPDAMDVGQLQDMVRELRVKLEKEFGRRAAIETRYSQVQQQEKLFRLQNDEMEHHMKCLQQEISDLTARIKQLEYLGQCDEDASRLKDQSLEDIQERCSQLEEQCTSLRTHALQQEQLVDSLMIQLQTKERVNQSLQGKLEGLSGQTKYVSMKSCQTEDIYAEIAKTDGNTSCGRDISIQAFIIPERVQAGIQTVDVVDVIGDEDGECKGLRCHCKQQNECEAKTVSLQTELVNDQIVKENIYIDAVTQYEKIYSEIESTGTQCIPEQKFKASQTLRNIQSQNLQTDFCNTNCNILYKKTVSDMSCQSSFPTRVATSQTDVCMLVENEKSFDKNEFHILSPTEVTSAFEPVLQNFTQDVKTLILEALEANQNSLQELMGHCLTNQITDLKGSVDLSLQQRYGEQTQETEVKFSEFSTRLEDILHDRVNTLTELCNNKVKTDEVPDIHSVLPQGNNSLQSKFEYLKSEVEELQRSQSTNKDCFLSNIALVMKDVEESSDKIMKYLNDKHIVNSNSSVEKHENVHQLMSSYMQELLGAIHSISHSQENSSNFIDQMNEIIKRLDNFEESCKSTLGIGNVSHDISQINKELSNIHEYIQKSLSHLQINLQAVDSNGRIDQEMMDTYMETLKDYNKQLVHTLKTKSSESTTNISEVLDENFLILQDHIRKIQQSLIQRINEASQQTSMAEDQKMSLISKQMTDLATLVSGMQTNLLRIQSSFEATQNLPSAGGIIDETLISSLRASNEQAISTLKFQNQSIIQLLESLQREIQSNVQKSTPSFRDNTEIYQLKEILSEKEEDLRRLRSYQESAQEKIRTQ</sequence>
<dbReference type="PRINTS" id="PR01415">
    <property type="entry name" value="ANKYRIN"/>
</dbReference>
<evidence type="ECO:0000256" key="4">
    <source>
        <dbReference type="SAM" id="Coils"/>
    </source>
</evidence>
<feature type="repeat" description="ANK" evidence="3">
    <location>
        <begin position="112"/>
        <end position="144"/>
    </location>
</feature>
<feature type="compositionally biased region" description="Basic residues" evidence="5">
    <location>
        <begin position="640"/>
        <end position="654"/>
    </location>
</feature>
<feature type="compositionally biased region" description="Low complexity" evidence="5">
    <location>
        <begin position="747"/>
        <end position="758"/>
    </location>
</feature>
<feature type="non-terminal residue" evidence="6">
    <location>
        <position position="1802"/>
    </location>
</feature>
<dbReference type="SMART" id="SM00248">
    <property type="entry name" value="ANK"/>
    <property type="match status" value="5"/>
</dbReference>
<dbReference type="PROSITE" id="PS50088">
    <property type="entry name" value="ANK_REPEAT"/>
    <property type="match status" value="5"/>
</dbReference>
<feature type="compositionally biased region" description="Polar residues" evidence="5">
    <location>
        <begin position="31"/>
        <end position="48"/>
    </location>
</feature>
<feature type="compositionally biased region" description="Basic and acidic residues" evidence="5">
    <location>
        <begin position="524"/>
        <end position="544"/>
    </location>
</feature>
<evidence type="ECO:0000313" key="7">
    <source>
        <dbReference type="Proteomes" id="UP001381693"/>
    </source>
</evidence>
<evidence type="ECO:0000256" key="2">
    <source>
        <dbReference type="ARBA" id="ARBA00023043"/>
    </source>
</evidence>
<dbReference type="InterPro" id="IPR036770">
    <property type="entry name" value="Ankyrin_rpt-contain_sf"/>
</dbReference>
<reference evidence="6 7" key="1">
    <citation type="submission" date="2023-11" db="EMBL/GenBank/DDBJ databases">
        <title>Halocaridina rubra genome assembly.</title>
        <authorList>
            <person name="Smith C."/>
        </authorList>
    </citation>
    <scope>NUCLEOTIDE SEQUENCE [LARGE SCALE GENOMIC DNA]</scope>
    <source>
        <strain evidence="6">EP-1</strain>
        <tissue evidence="6">Whole</tissue>
    </source>
</reference>
<feature type="region of interest" description="Disordered" evidence="5">
    <location>
        <begin position="432"/>
        <end position="490"/>
    </location>
</feature>
<evidence type="ECO:0000313" key="6">
    <source>
        <dbReference type="EMBL" id="KAK7071745.1"/>
    </source>
</evidence>
<keyword evidence="1" id="KW-0677">Repeat</keyword>
<dbReference type="PANTHER" id="PTHR24198">
    <property type="entry name" value="ANKYRIN REPEAT AND PROTEIN KINASE DOMAIN-CONTAINING PROTEIN"/>
    <property type="match status" value="1"/>
</dbReference>
<dbReference type="Pfam" id="PF12796">
    <property type="entry name" value="Ank_2"/>
    <property type="match status" value="1"/>
</dbReference>
<dbReference type="Gene3D" id="1.25.40.20">
    <property type="entry name" value="Ankyrin repeat-containing domain"/>
    <property type="match status" value="1"/>
</dbReference>
<feature type="compositionally biased region" description="Basic residues" evidence="5">
    <location>
        <begin position="608"/>
        <end position="621"/>
    </location>
</feature>
<feature type="region of interest" description="Disordered" evidence="5">
    <location>
        <begin position="1"/>
        <end position="48"/>
    </location>
</feature>
<comment type="caution">
    <text evidence="6">The sequence shown here is derived from an EMBL/GenBank/DDBJ whole genome shotgun (WGS) entry which is preliminary data.</text>
</comment>
<feature type="region of interest" description="Disordered" evidence="5">
    <location>
        <begin position="523"/>
        <end position="702"/>
    </location>
</feature>
<organism evidence="6 7">
    <name type="scientific">Halocaridina rubra</name>
    <name type="common">Hawaiian red shrimp</name>
    <dbReference type="NCBI Taxonomy" id="373956"/>
    <lineage>
        <taxon>Eukaryota</taxon>
        <taxon>Metazoa</taxon>
        <taxon>Ecdysozoa</taxon>
        <taxon>Arthropoda</taxon>
        <taxon>Crustacea</taxon>
        <taxon>Multicrustacea</taxon>
        <taxon>Malacostraca</taxon>
        <taxon>Eumalacostraca</taxon>
        <taxon>Eucarida</taxon>
        <taxon>Decapoda</taxon>
        <taxon>Pleocyemata</taxon>
        <taxon>Caridea</taxon>
        <taxon>Atyoidea</taxon>
        <taxon>Atyidae</taxon>
        <taxon>Halocaridina</taxon>
    </lineage>
</organism>
<evidence type="ECO:0000256" key="1">
    <source>
        <dbReference type="ARBA" id="ARBA00022737"/>
    </source>
</evidence>
<feature type="region of interest" description="Disordered" evidence="5">
    <location>
        <begin position="868"/>
        <end position="924"/>
    </location>
</feature>
<dbReference type="SUPFAM" id="SSF48403">
    <property type="entry name" value="Ankyrin repeat"/>
    <property type="match status" value="1"/>
</dbReference>
<feature type="compositionally biased region" description="Basic and acidic residues" evidence="5">
    <location>
        <begin position="432"/>
        <end position="443"/>
    </location>
</feature>